<gene>
    <name evidence="8" type="ORF">G6N74_19090</name>
</gene>
<dbReference type="PANTHER" id="PTHR33452">
    <property type="entry name" value="OXIDOREDUCTASE CATD-RELATED"/>
    <property type="match status" value="1"/>
</dbReference>
<evidence type="ECO:0000313" key="9">
    <source>
        <dbReference type="Proteomes" id="UP000481252"/>
    </source>
</evidence>
<protein>
    <submittedName>
        <fullName evidence="8">DoxX family protein</fullName>
    </submittedName>
</protein>
<name>A0A7C9R919_9HYPH</name>
<comment type="similarity">
    <text evidence="2">Belongs to the DoxX family.</text>
</comment>
<comment type="subcellular location">
    <subcellularLocation>
        <location evidence="1">Cell membrane</location>
        <topology evidence="1">Multi-pass membrane protein</topology>
    </subcellularLocation>
</comment>
<dbReference type="Proteomes" id="UP000481252">
    <property type="component" value="Unassembled WGS sequence"/>
</dbReference>
<keyword evidence="6 7" id="KW-0472">Membrane</keyword>
<keyword evidence="5 7" id="KW-1133">Transmembrane helix</keyword>
<feature type="transmembrane region" description="Helical" evidence="7">
    <location>
        <begin position="69"/>
        <end position="88"/>
    </location>
</feature>
<comment type="caution">
    <text evidence="8">The sequence shown here is derived from an EMBL/GenBank/DDBJ whole genome shotgun (WGS) entry which is preliminary data.</text>
</comment>
<feature type="transmembrane region" description="Helical" evidence="7">
    <location>
        <begin position="124"/>
        <end position="140"/>
    </location>
</feature>
<feature type="transmembrane region" description="Helical" evidence="7">
    <location>
        <begin position="95"/>
        <end position="112"/>
    </location>
</feature>
<organism evidence="8 9">
    <name type="scientific">Mesorhizobium zhangyense</name>
    <dbReference type="NCBI Taxonomy" id="1776730"/>
    <lineage>
        <taxon>Bacteria</taxon>
        <taxon>Pseudomonadati</taxon>
        <taxon>Pseudomonadota</taxon>
        <taxon>Alphaproteobacteria</taxon>
        <taxon>Hyphomicrobiales</taxon>
        <taxon>Phyllobacteriaceae</taxon>
        <taxon>Mesorhizobium</taxon>
    </lineage>
</organism>
<evidence type="ECO:0000256" key="1">
    <source>
        <dbReference type="ARBA" id="ARBA00004651"/>
    </source>
</evidence>
<dbReference type="AlphaFoldDB" id="A0A7C9R919"/>
<dbReference type="InterPro" id="IPR051907">
    <property type="entry name" value="DoxX-like_oxidoreductase"/>
</dbReference>
<keyword evidence="3" id="KW-1003">Cell membrane</keyword>
<dbReference type="PANTHER" id="PTHR33452:SF1">
    <property type="entry name" value="INNER MEMBRANE PROTEIN YPHA-RELATED"/>
    <property type="match status" value="1"/>
</dbReference>
<dbReference type="RefSeq" id="WP_165119538.1">
    <property type="nucleotide sequence ID" value="NZ_JAAKZG010000008.1"/>
</dbReference>
<proteinExistence type="inferred from homology"/>
<evidence type="ECO:0000256" key="3">
    <source>
        <dbReference type="ARBA" id="ARBA00022475"/>
    </source>
</evidence>
<dbReference type="InterPro" id="IPR032808">
    <property type="entry name" value="DoxX"/>
</dbReference>
<evidence type="ECO:0000256" key="6">
    <source>
        <dbReference type="ARBA" id="ARBA00023136"/>
    </source>
</evidence>
<evidence type="ECO:0000313" key="8">
    <source>
        <dbReference type="EMBL" id="NGN43180.1"/>
    </source>
</evidence>
<evidence type="ECO:0000256" key="2">
    <source>
        <dbReference type="ARBA" id="ARBA00006679"/>
    </source>
</evidence>
<evidence type="ECO:0000256" key="5">
    <source>
        <dbReference type="ARBA" id="ARBA00022989"/>
    </source>
</evidence>
<evidence type="ECO:0000256" key="4">
    <source>
        <dbReference type="ARBA" id="ARBA00022692"/>
    </source>
</evidence>
<dbReference type="GO" id="GO:0005886">
    <property type="term" value="C:plasma membrane"/>
    <property type="evidence" value="ECO:0007669"/>
    <property type="project" value="UniProtKB-SubCell"/>
</dbReference>
<evidence type="ECO:0000256" key="7">
    <source>
        <dbReference type="SAM" id="Phobius"/>
    </source>
</evidence>
<keyword evidence="4 7" id="KW-0812">Transmembrane</keyword>
<sequence>MTDTTTNNAAGTRLIIPALRGLYGSLHDGAETLLRVVAGLALVTHGAGKIADPFGAAEMVEGLGFYPGAFWSLLLSATEFFGGILLALGLLTRPVAAATTFVLLVTVWFHWITLGQGYSGAEKSILWAAVLFFFLIRGGNRHSVDAKIGRQF</sequence>
<accession>A0A7C9R919</accession>
<keyword evidence="9" id="KW-1185">Reference proteome</keyword>
<dbReference type="Pfam" id="PF07681">
    <property type="entry name" value="DoxX"/>
    <property type="match status" value="1"/>
</dbReference>
<dbReference type="EMBL" id="JAAKZG010000008">
    <property type="protein sequence ID" value="NGN43180.1"/>
    <property type="molecule type" value="Genomic_DNA"/>
</dbReference>
<reference evidence="8 9" key="1">
    <citation type="submission" date="2020-02" db="EMBL/GenBank/DDBJ databases">
        <title>Genome sequence of the type strain CGMCC 1.15528 of Mesorhizobium zhangyense.</title>
        <authorList>
            <person name="Gao J."/>
            <person name="Sun J."/>
        </authorList>
    </citation>
    <scope>NUCLEOTIDE SEQUENCE [LARGE SCALE GENOMIC DNA]</scope>
    <source>
        <strain evidence="8 9">CGMCC 1.15528</strain>
    </source>
</reference>